<dbReference type="FunFam" id="3.40.50.1950:FF:000001">
    <property type="entry name" value="Flavin prenyltransferase UbiX"/>
    <property type="match status" value="1"/>
</dbReference>
<feature type="binding site" evidence="7">
    <location>
        <position position="123"/>
    </location>
    <ligand>
        <name>FMN</name>
        <dbReference type="ChEBI" id="CHEBI:58210"/>
    </ligand>
</feature>
<sequence length="189" mass="20961">MKKLIIGISGASGIIYGIRMLQILKTVEEIETHLIMSQSSYTTLKIESNVSLSHVQELADVVHNVQNIASSISSGSFKTIGMVVLPCSIKTLSSIVNSYSDSLLTRAADVVLKEKRKLVLCLRETPLHIGHLNMMITAAQLGAIIMPIVPAFYHYPNNLDQIINQTVNRIIDQFDIILSQDLFVRWNGI</sequence>
<feature type="binding site" evidence="7">
    <location>
        <position position="169"/>
    </location>
    <ligand>
        <name>dimethylallyl phosphate</name>
        <dbReference type="ChEBI" id="CHEBI:88052"/>
    </ligand>
</feature>
<gene>
    <name evidence="7" type="primary">ubiX</name>
    <name evidence="9" type="ORF">CRV10_00435</name>
</gene>
<dbReference type="InterPro" id="IPR004507">
    <property type="entry name" value="UbiX-like"/>
</dbReference>
<dbReference type="NCBIfam" id="TIGR00421">
    <property type="entry name" value="ubiX_pad"/>
    <property type="match status" value="1"/>
</dbReference>
<feature type="binding site" evidence="7">
    <location>
        <position position="153"/>
    </location>
    <ligand>
        <name>dimethylallyl phosphate</name>
        <dbReference type="ChEBI" id="CHEBI:88052"/>
    </ligand>
</feature>
<evidence type="ECO:0000256" key="7">
    <source>
        <dbReference type="HAMAP-Rule" id="MF_01984"/>
    </source>
</evidence>
<evidence type="ECO:0000313" key="10">
    <source>
        <dbReference type="Proteomes" id="UP000296144"/>
    </source>
</evidence>
<comment type="caution">
    <text evidence="9">The sequence shown here is derived from an EMBL/GenBank/DDBJ whole genome shotgun (WGS) entry which is preliminary data.</text>
</comment>
<name>A0A2P5SWK1_9GAMM</name>
<dbReference type="InterPro" id="IPR036551">
    <property type="entry name" value="Flavin_trans-like"/>
</dbReference>
<accession>A0A2P5SWK1</accession>
<dbReference type="NCBIfam" id="NF004685">
    <property type="entry name" value="PRK06029.1"/>
    <property type="match status" value="1"/>
</dbReference>
<dbReference type="EC" id="2.5.1.129" evidence="7"/>
<dbReference type="Proteomes" id="UP000296144">
    <property type="component" value="Unassembled WGS sequence"/>
</dbReference>
<organism evidence="9 10">
    <name type="scientific">Candidatus Pantoea edessiphila</name>
    <dbReference type="NCBI Taxonomy" id="2044610"/>
    <lineage>
        <taxon>Bacteria</taxon>
        <taxon>Pseudomonadati</taxon>
        <taxon>Pseudomonadota</taxon>
        <taxon>Gammaproteobacteria</taxon>
        <taxon>Enterobacterales</taxon>
        <taxon>Erwiniaceae</taxon>
        <taxon>Pantoea</taxon>
    </lineage>
</organism>
<evidence type="ECO:0000256" key="6">
    <source>
        <dbReference type="ARBA" id="ARBA00060793"/>
    </source>
</evidence>
<keyword evidence="3 7" id="KW-0288">FMN</keyword>
<feature type="binding site" evidence="7">
    <location>
        <begin position="10"/>
        <end position="12"/>
    </location>
    <ligand>
        <name>FMN</name>
        <dbReference type="ChEBI" id="CHEBI:58210"/>
    </ligand>
</feature>
<keyword evidence="2 7" id="KW-0285">Flavoprotein</keyword>
<dbReference type="OrthoDB" id="9781577at2"/>
<dbReference type="SUPFAM" id="SSF52507">
    <property type="entry name" value="Homo-oligomeric flavin-containing Cys decarboxylases, HFCD"/>
    <property type="match status" value="1"/>
</dbReference>
<dbReference type="AlphaFoldDB" id="A0A2P5SWK1"/>
<dbReference type="HAMAP" id="MF_01984">
    <property type="entry name" value="ubiX_pad"/>
    <property type="match status" value="1"/>
</dbReference>
<evidence type="ECO:0000256" key="3">
    <source>
        <dbReference type="ARBA" id="ARBA00022643"/>
    </source>
</evidence>
<reference evidence="9 10" key="1">
    <citation type="journal article" date="2018" name="Genome Biol. Evol.">
        <title>Cladogenesis and Genomic Streamlining in Extracellular Endosymbionts of Tropical Stink Bugs.</title>
        <authorList>
            <person name="Otero-Bravo A."/>
            <person name="Goffredi S."/>
            <person name="Sabree Z.L."/>
        </authorList>
    </citation>
    <scope>NUCLEOTIDE SEQUENCE [LARGE SCALE GENOMIC DNA]</scope>
    <source>
        <strain evidence="9 10">SoEL</strain>
    </source>
</reference>
<dbReference type="Gene3D" id="3.40.50.1950">
    <property type="entry name" value="Flavin prenyltransferase-like"/>
    <property type="match status" value="1"/>
</dbReference>
<keyword evidence="9" id="KW-0456">Lyase</keyword>
<evidence type="ECO:0000256" key="1">
    <source>
        <dbReference type="ARBA" id="ARBA00022602"/>
    </source>
</evidence>
<proteinExistence type="inferred from homology"/>
<evidence type="ECO:0000259" key="8">
    <source>
        <dbReference type="Pfam" id="PF02441"/>
    </source>
</evidence>
<feature type="domain" description="Flavoprotein" evidence="8">
    <location>
        <begin position="2"/>
        <end position="173"/>
    </location>
</feature>
<protein>
    <recommendedName>
        <fullName evidence="7">Flavin prenyltransferase UbiX</fullName>
        <ecNumber evidence="7">2.5.1.129</ecNumber>
    </recommendedName>
</protein>
<comment type="caution">
    <text evidence="7">Lacks conserved residue(s) required for the propagation of feature annotation.</text>
</comment>
<keyword evidence="1 7" id="KW-0637">Prenyltransferase</keyword>
<keyword evidence="10" id="KW-1185">Reference proteome</keyword>
<feature type="binding site" evidence="7">
    <location>
        <begin position="88"/>
        <end position="91"/>
    </location>
    <ligand>
        <name>FMN</name>
        <dbReference type="ChEBI" id="CHEBI:58210"/>
    </ligand>
</feature>
<comment type="function">
    <text evidence="7">Flavin prenyltransferase that catalyzes the synthesis of the prenylated FMN cofactor (prenyl-FMN) for 4-hydroxy-3-polyprenylbenzoic acid decarboxylase UbiD. The prenyltransferase is metal-independent and links a dimethylallyl moiety from dimethylallyl monophosphate (DMAP) to the flavin N5 and C6 atoms of FMN.</text>
</comment>
<dbReference type="Pfam" id="PF02441">
    <property type="entry name" value="Flavoprotein"/>
    <property type="match status" value="1"/>
</dbReference>
<keyword evidence="4 7" id="KW-0808">Transferase</keyword>
<dbReference type="GO" id="GO:0106141">
    <property type="term" value="F:flavin prenyltransferase activity"/>
    <property type="evidence" value="ECO:0007669"/>
    <property type="project" value="UniProtKB-EC"/>
</dbReference>
<comment type="catalytic activity">
    <reaction evidence="5 7">
        <text>dimethylallyl phosphate + FMNH2 = prenylated FMNH2 + phosphate</text>
        <dbReference type="Rhea" id="RHEA:37743"/>
        <dbReference type="ChEBI" id="CHEBI:43474"/>
        <dbReference type="ChEBI" id="CHEBI:57618"/>
        <dbReference type="ChEBI" id="CHEBI:87467"/>
        <dbReference type="ChEBI" id="CHEBI:88052"/>
        <dbReference type="EC" id="2.5.1.129"/>
    </reaction>
</comment>
<feature type="binding site" evidence="7">
    <location>
        <position position="37"/>
    </location>
    <ligand>
        <name>FMN</name>
        <dbReference type="ChEBI" id="CHEBI:58210"/>
    </ligand>
</feature>
<evidence type="ECO:0000256" key="5">
    <source>
        <dbReference type="ARBA" id="ARBA00050612"/>
    </source>
</evidence>
<dbReference type="GO" id="GO:0016829">
    <property type="term" value="F:lyase activity"/>
    <property type="evidence" value="ECO:0007669"/>
    <property type="project" value="UniProtKB-KW"/>
</dbReference>
<evidence type="ECO:0000256" key="4">
    <source>
        <dbReference type="ARBA" id="ARBA00022679"/>
    </source>
</evidence>
<dbReference type="EMBL" id="PDKU01000001">
    <property type="protein sequence ID" value="PPI86715.1"/>
    <property type="molecule type" value="Genomic_DNA"/>
</dbReference>
<evidence type="ECO:0000256" key="2">
    <source>
        <dbReference type="ARBA" id="ARBA00022630"/>
    </source>
</evidence>
<dbReference type="RefSeq" id="WP_136129878.1">
    <property type="nucleotide sequence ID" value="NZ_PDKU01000001.1"/>
</dbReference>
<evidence type="ECO:0000313" key="9">
    <source>
        <dbReference type="EMBL" id="PPI86715.1"/>
    </source>
</evidence>
<dbReference type="InterPro" id="IPR003382">
    <property type="entry name" value="Flavoprotein"/>
</dbReference>
<comment type="similarity">
    <text evidence="6 7">Belongs to the UbiX/PAD1 family.</text>
</comment>